<dbReference type="Pfam" id="PF02875">
    <property type="entry name" value="Mur_ligase_C"/>
    <property type="match status" value="1"/>
</dbReference>
<sequence>MIVSPGVSIHDSSILEAQKIGIPILGDIELFAHYAKAPIIAITGSNGKSTVTLLVDAMVRNANKQVLTGGNLGVPALTLLEGSTPDFYVLELSSFQLETTHTLKPESSCILNISPDHMDRYSNIESYIEAKLRIYQNAKTIVVNKDDPYLSSFSYSHSHCIQFTLNHPRFSEYGIQEQNNQIWFAKGNKLILPVEQLSIKGRHNWANALAALALGESVGLPQSAMITALQEFQGLSHRCQKVACINRVDWFNDSKGTNVGATLAALEGLPCHGKIILIAGGIGKGADFRPLYKPLAARAKALILMGRDAYQLATDLTDSTPIYQVSNMTEAVNTAYDLASSEDCVLLSPACASFDMFSGFEARGEAFIQAIQAIQP</sequence>
<reference evidence="11 12" key="1">
    <citation type="submission" date="2020-03" db="EMBL/GenBank/DDBJ databases">
        <authorList>
            <person name="Picone N."/>
        </authorList>
    </citation>
    <scope>NUCLEOTIDE SEQUENCE [LARGE SCALE GENOMIC DNA]</scope>
    <source>
        <strain evidence="11">NSCAC1</strain>
    </source>
</reference>
<organism evidence="11 12">
    <name type="scientific">Candidatus Nitrosacidococcus tergens</name>
    <dbReference type="NCBI Taxonomy" id="553981"/>
    <lineage>
        <taxon>Bacteria</taxon>
        <taxon>Pseudomonadati</taxon>
        <taxon>Pseudomonadota</taxon>
        <taxon>Gammaproteobacteria</taxon>
        <taxon>Chromatiales</taxon>
        <taxon>Chromatiaceae</taxon>
        <taxon>Candidatus Nitrosacidococcus</taxon>
    </lineage>
</organism>
<keyword evidence="7 8" id="KW-0133">Cell shape</keyword>
<evidence type="ECO:0000256" key="8">
    <source>
        <dbReference type="RuleBase" id="RU003664"/>
    </source>
</evidence>
<dbReference type="InterPro" id="IPR005762">
    <property type="entry name" value="MurD"/>
</dbReference>
<dbReference type="InterPro" id="IPR004101">
    <property type="entry name" value="Mur_ligase_C"/>
</dbReference>
<evidence type="ECO:0000256" key="3">
    <source>
        <dbReference type="ARBA" id="ARBA00022490"/>
    </source>
</evidence>
<proteinExistence type="inferred from homology"/>
<dbReference type="GO" id="GO:0008764">
    <property type="term" value="F:UDP-N-acetylmuramoylalanine-D-glutamate ligase activity"/>
    <property type="evidence" value="ECO:0007669"/>
    <property type="project" value="UniProtKB-UniRule"/>
</dbReference>
<comment type="function">
    <text evidence="7 8">Cell wall formation. Catalyzes the addition of glutamate to the nucleotide precursor UDP-N-acetylmuramoyl-L-alanine (UMA).</text>
</comment>
<dbReference type="PANTHER" id="PTHR43692">
    <property type="entry name" value="UDP-N-ACETYLMURAMOYLALANINE--D-GLUTAMATE LIGASE"/>
    <property type="match status" value="1"/>
</dbReference>
<evidence type="ECO:0000313" key="12">
    <source>
        <dbReference type="Proteomes" id="UP000516072"/>
    </source>
</evidence>
<keyword evidence="4 7" id="KW-0436">Ligase</keyword>
<dbReference type="Gene3D" id="3.40.1190.10">
    <property type="entry name" value="Mur-like, catalytic domain"/>
    <property type="match status" value="1"/>
</dbReference>
<evidence type="ECO:0000256" key="6">
    <source>
        <dbReference type="ARBA" id="ARBA00022840"/>
    </source>
</evidence>
<comment type="subcellular location">
    <subcellularLocation>
        <location evidence="1 7 8">Cytoplasm</location>
    </subcellularLocation>
</comment>
<keyword evidence="12" id="KW-1185">Reference proteome</keyword>
<dbReference type="GO" id="GO:0009252">
    <property type="term" value="P:peptidoglycan biosynthetic process"/>
    <property type="evidence" value="ECO:0007669"/>
    <property type="project" value="UniProtKB-UniRule"/>
</dbReference>
<evidence type="ECO:0000256" key="7">
    <source>
        <dbReference type="HAMAP-Rule" id="MF_00639"/>
    </source>
</evidence>
<evidence type="ECO:0000256" key="5">
    <source>
        <dbReference type="ARBA" id="ARBA00022741"/>
    </source>
</evidence>
<evidence type="ECO:0000256" key="1">
    <source>
        <dbReference type="ARBA" id="ARBA00004496"/>
    </source>
</evidence>
<comment type="catalytic activity">
    <reaction evidence="7 8">
        <text>UDP-N-acetyl-alpha-D-muramoyl-L-alanine + D-glutamate + ATP = UDP-N-acetyl-alpha-D-muramoyl-L-alanyl-D-glutamate + ADP + phosphate + H(+)</text>
        <dbReference type="Rhea" id="RHEA:16429"/>
        <dbReference type="ChEBI" id="CHEBI:15378"/>
        <dbReference type="ChEBI" id="CHEBI:29986"/>
        <dbReference type="ChEBI" id="CHEBI:30616"/>
        <dbReference type="ChEBI" id="CHEBI:43474"/>
        <dbReference type="ChEBI" id="CHEBI:83898"/>
        <dbReference type="ChEBI" id="CHEBI:83900"/>
        <dbReference type="ChEBI" id="CHEBI:456216"/>
        <dbReference type="EC" id="6.3.2.9"/>
    </reaction>
</comment>
<dbReference type="SUPFAM" id="SSF53244">
    <property type="entry name" value="MurD-like peptide ligases, peptide-binding domain"/>
    <property type="match status" value="1"/>
</dbReference>
<protein>
    <recommendedName>
        <fullName evidence="7 8">UDP-N-acetylmuramoylalanine--D-glutamate ligase</fullName>
        <ecNumber evidence="7 8">6.3.2.9</ecNumber>
    </recommendedName>
    <alternativeName>
        <fullName evidence="7">D-glutamic acid-adding enzyme</fullName>
    </alternativeName>
    <alternativeName>
        <fullName evidence="7">UDP-N-acetylmuramoyl-L-alanyl-D-glutamate synthetase</fullName>
    </alternativeName>
</protein>
<dbReference type="GO" id="GO:0071555">
    <property type="term" value="P:cell wall organization"/>
    <property type="evidence" value="ECO:0007669"/>
    <property type="project" value="UniProtKB-KW"/>
</dbReference>
<keyword evidence="5 7" id="KW-0547">Nucleotide-binding</keyword>
<dbReference type="GO" id="GO:0051301">
    <property type="term" value="P:cell division"/>
    <property type="evidence" value="ECO:0007669"/>
    <property type="project" value="UniProtKB-KW"/>
</dbReference>
<dbReference type="Pfam" id="PF08245">
    <property type="entry name" value="Mur_ligase_M"/>
    <property type="match status" value="1"/>
</dbReference>
<dbReference type="Proteomes" id="UP000516072">
    <property type="component" value="Chromosome"/>
</dbReference>
<keyword evidence="6 7" id="KW-0067">ATP-binding</keyword>
<dbReference type="Gene3D" id="3.90.190.20">
    <property type="entry name" value="Mur ligase, C-terminal domain"/>
    <property type="match status" value="1"/>
</dbReference>
<dbReference type="AlphaFoldDB" id="A0A7G1QBT6"/>
<gene>
    <name evidence="7 11" type="primary">murD</name>
    <name evidence="11" type="ORF">NSCAC_1419</name>
</gene>
<dbReference type="GO" id="GO:0005524">
    <property type="term" value="F:ATP binding"/>
    <property type="evidence" value="ECO:0007669"/>
    <property type="project" value="UniProtKB-UniRule"/>
</dbReference>
<accession>A0A7G1QBT6</accession>
<keyword evidence="7 8" id="KW-0961">Cell wall biogenesis/degradation</keyword>
<dbReference type="GO" id="GO:0005737">
    <property type="term" value="C:cytoplasm"/>
    <property type="evidence" value="ECO:0007669"/>
    <property type="project" value="UniProtKB-SubCell"/>
</dbReference>
<evidence type="ECO:0000256" key="2">
    <source>
        <dbReference type="ARBA" id="ARBA00004752"/>
    </source>
</evidence>
<keyword evidence="7 8" id="KW-0132">Cell division</keyword>
<dbReference type="GO" id="GO:0008360">
    <property type="term" value="P:regulation of cell shape"/>
    <property type="evidence" value="ECO:0007669"/>
    <property type="project" value="UniProtKB-KW"/>
</dbReference>
<evidence type="ECO:0000259" key="9">
    <source>
        <dbReference type="Pfam" id="PF02875"/>
    </source>
</evidence>
<keyword evidence="3 7" id="KW-0963">Cytoplasm</keyword>
<dbReference type="KEGG" id="ntg:NSCAC_1419"/>
<dbReference type="HAMAP" id="MF_00639">
    <property type="entry name" value="MurD"/>
    <property type="match status" value="1"/>
</dbReference>
<feature type="binding site" evidence="7">
    <location>
        <begin position="44"/>
        <end position="50"/>
    </location>
    <ligand>
        <name>ATP</name>
        <dbReference type="ChEBI" id="CHEBI:30616"/>
    </ligand>
</feature>
<feature type="domain" description="Mur ligase central" evidence="10">
    <location>
        <begin position="42"/>
        <end position="214"/>
    </location>
</feature>
<dbReference type="EMBL" id="LR778175">
    <property type="protein sequence ID" value="CAB1276936.1"/>
    <property type="molecule type" value="Genomic_DNA"/>
</dbReference>
<evidence type="ECO:0000313" key="11">
    <source>
        <dbReference type="EMBL" id="CAB1276936.1"/>
    </source>
</evidence>
<comment type="similarity">
    <text evidence="7">Belongs to the MurCDEF family.</text>
</comment>
<dbReference type="UniPathway" id="UPA00219"/>
<evidence type="ECO:0000256" key="4">
    <source>
        <dbReference type="ARBA" id="ARBA00022598"/>
    </source>
</evidence>
<keyword evidence="7 8" id="KW-0131">Cell cycle</keyword>
<dbReference type="NCBIfam" id="TIGR01087">
    <property type="entry name" value="murD"/>
    <property type="match status" value="1"/>
</dbReference>
<dbReference type="PANTHER" id="PTHR43692:SF1">
    <property type="entry name" value="UDP-N-ACETYLMURAMOYLALANINE--D-GLUTAMATE LIGASE"/>
    <property type="match status" value="1"/>
</dbReference>
<dbReference type="EC" id="6.3.2.9" evidence="7 8"/>
<keyword evidence="7 8" id="KW-0573">Peptidoglycan synthesis</keyword>
<feature type="domain" description="Mur ligase C-terminal" evidence="9">
    <location>
        <begin position="237"/>
        <end position="351"/>
    </location>
</feature>
<evidence type="ECO:0000259" key="10">
    <source>
        <dbReference type="Pfam" id="PF08245"/>
    </source>
</evidence>
<comment type="pathway">
    <text evidence="2 7 8">Cell wall biogenesis; peptidoglycan biosynthesis.</text>
</comment>
<name>A0A7G1QBT6_9GAMM</name>
<dbReference type="SUPFAM" id="SSF53623">
    <property type="entry name" value="MurD-like peptide ligases, catalytic domain"/>
    <property type="match status" value="1"/>
</dbReference>
<dbReference type="InterPro" id="IPR036615">
    <property type="entry name" value="Mur_ligase_C_dom_sf"/>
</dbReference>
<dbReference type="InterPro" id="IPR036565">
    <property type="entry name" value="Mur-like_cat_sf"/>
</dbReference>
<dbReference type="InterPro" id="IPR013221">
    <property type="entry name" value="Mur_ligase_cen"/>
</dbReference>